<evidence type="ECO:0000313" key="6">
    <source>
        <dbReference type="Proteomes" id="UP001519460"/>
    </source>
</evidence>
<dbReference type="InterPro" id="IPR041966">
    <property type="entry name" value="LOTUS-like"/>
</dbReference>
<dbReference type="InterPro" id="IPR024768">
    <property type="entry name" value="Marf1"/>
</dbReference>
<feature type="compositionally biased region" description="Polar residues" evidence="3">
    <location>
        <begin position="1731"/>
        <end position="1760"/>
    </location>
</feature>
<dbReference type="InterPro" id="IPR035979">
    <property type="entry name" value="RBD_domain_sf"/>
</dbReference>
<dbReference type="Gene3D" id="3.30.420.610">
    <property type="entry name" value="LOTUS domain-like"/>
    <property type="match status" value="4"/>
</dbReference>
<dbReference type="CDD" id="cd10910">
    <property type="entry name" value="PIN_limkain_b1_N_like"/>
    <property type="match status" value="1"/>
</dbReference>
<dbReference type="PROSITE" id="PS51644">
    <property type="entry name" value="HTH_OST"/>
    <property type="match status" value="5"/>
</dbReference>
<dbReference type="PANTHER" id="PTHR14379:SF3">
    <property type="entry name" value="MEIOSIS REGULATOR AND MRNA STABILITY FACTOR 1"/>
    <property type="match status" value="1"/>
</dbReference>
<dbReference type="InterPro" id="IPR034189">
    <property type="entry name" value="MARF1_RRM1"/>
</dbReference>
<feature type="region of interest" description="Disordered" evidence="3">
    <location>
        <begin position="1520"/>
        <end position="1586"/>
    </location>
</feature>
<evidence type="ECO:0000313" key="5">
    <source>
        <dbReference type="EMBL" id="KAK7501530.1"/>
    </source>
</evidence>
<feature type="compositionally biased region" description="Polar residues" evidence="3">
    <location>
        <begin position="1556"/>
        <end position="1584"/>
    </location>
</feature>
<evidence type="ECO:0000259" key="4">
    <source>
        <dbReference type="PROSITE" id="PS51644"/>
    </source>
</evidence>
<feature type="region of interest" description="Disordered" evidence="3">
    <location>
        <begin position="1464"/>
        <end position="1487"/>
    </location>
</feature>
<feature type="compositionally biased region" description="Polar residues" evidence="3">
    <location>
        <begin position="1531"/>
        <end position="1543"/>
    </location>
</feature>
<dbReference type="EMBL" id="JACVVK020000031">
    <property type="protein sequence ID" value="KAK7501530.1"/>
    <property type="molecule type" value="Genomic_DNA"/>
</dbReference>
<dbReference type="Pfam" id="PF01936">
    <property type="entry name" value="NYN"/>
    <property type="match status" value="1"/>
</dbReference>
<feature type="compositionally biased region" description="Polar residues" evidence="3">
    <location>
        <begin position="334"/>
        <end position="354"/>
    </location>
</feature>
<dbReference type="InterPro" id="IPR025605">
    <property type="entry name" value="OST-HTH/LOTUS_dom"/>
</dbReference>
<feature type="compositionally biased region" description="Polar residues" evidence="3">
    <location>
        <begin position="247"/>
        <end position="262"/>
    </location>
</feature>
<feature type="compositionally biased region" description="Polar residues" evidence="3">
    <location>
        <begin position="1709"/>
        <end position="1722"/>
    </location>
</feature>
<evidence type="ECO:0000256" key="3">
    <source>
        <dbReference type="SAM" id="MobiDB-lite"/>
    </source>
</evidence>
<evidence type="ECO:0000256" key="1">
    <source>
        <dbReference type="ARBA" id="ARBA00022737"/>
    </source>
</evidence>
<gene>
    <name evidence="5" type="ORF">BaRGS_00007334</name>
</gene>
<feature type="compositionally biased region" description="Polar residues" evidence="3">
    <location>
        <begin position="286"/>
        <end position="298"/>
    </location>
</feature>
<dbReference type="InterPro" id="IPR021139">
    <property type="entry name" value="NYN"/>
</dbReference>
<feature type="region of interest" description="Disordered" evidence="3">
    <location>
        <begin position="1699"/>
        <end position="1774"/>
    </location>
</feature>
<evidence type="ECO:0000256" key="2">
    <source>
        <dbReference type="ARBA" id="ARBA00022884"/>
    </source>
</evidence>
<dbReference type="Pfam" id="PF19687">
    <property type="entry name" value="MARF1_LOTUS"/>
    <property type="match status" value="1"/>
</dbReference>
<reference evidence="5 6" key="1">
    <citation type="journal article" date="2023" name="Sci. Data">
        <title>Genome assembly of the Korean intertidal mud-creeper Batillaria attramentaria.</title>
        <authorList>
            <person name="Patra A.K."/>
            <person name="Ho P.T."/>
            <person name="Jun S."/>
            <person name="Lee S.J."/>
            <person name="Kim Y."/>
            <person name="Won Y.J."/>
        </authorList>
    </citation>
    <scope>NUCLEOTIDE SEQUENCE [LARGE SCALE GENOMIC DNA]</scope>
    <source>
        <strain evidence="5">Wonlab-2016</strain>
    </source>
</reference>
<sequence length="1905" mass="210020">MGDETRGAIGVFWDIENCNVPRFASALCLVQRVRERFFSGLREAEFMCVCDINKESKSVIEDLNSAQVNVVHINADSKNAADDKIKQSLRRFADTHPPDTKVILISSDVNFATDLSDLRHRKHMYVILIHQRHVHDALIACAHEHYGFDDIFADLPLKAPSKNLVLVVQGYPRDADLDLVKRRLRHLSYNCGGRVSLATEERAYVIFSNTEALNRARKRMEGADVLGGTIITSLSFEEKNASRVLSPSRYYQRNRSPATQQGVDRRHHSPAPGAPGDPYTNKHQRSNSNPRTQTQTQPYVIRGKDSYADLTTRLSASQHTEADFINYVCDMVQSKGTSPPSAASTEAEGSNDQPQLRKDGKMSRNMLMIQQQRYQEQQEHSSATGSPVTPSQGSTLNVPARFNGPLMPTPPGFDGSVPLQGVENGGMGTLNISKTVNLTYHSSYVPHLPCPRPMYPYQPYGSSFQPNHFMPIPRSRPQMRYGERPRYRNTSASQCRNGNARAILSSTPDVFGDEEEDVSEGDEVYSVDCGQSGSPVDLYVSNLDYNISSREWRKILASTFQPHVQVLGIFVRTQPDNTSLAVVKVPTLEDARFAISQFHRRKIGYKRIHVSLRNDGDQVPAESTRQESVSVLSDAKDYVMPVFKFIEQYEKRFHKSVSVSDLYKMKDVVEIIDRGGTGRMVRLSPGVCPTPTPQLENAPETALEEMQVQAVCPIHCPEGSTQHAEALTTNMLPSVRLQRKHFAAHVHSLLLSHNGVLPLMSFPVCYSAEFTALPVCQNGGVPLEHLLSCVPGVEIKVSQIGTKVIHFQENKEPPGAELCGKTSPVMSQQLSQISREIGDLLRQSPHCMLPASKFIPSYHHHFGRQCRVADYGYTKLAELFEALPHVLQVLGTGDRKVLTLSHRAQVKRFITDMLKVLKSQPGKLLSTDELPQCYERVLARQFDITHYGVAFLEDLFMDIPPTSILITLEGNKTIMAIPKRDQTPEEMERTKQFALEVVDLLKHNPMCRMAFNKFIPAYHHHFGRQCRVADYGFTKLTDLFECISQVVEILEDQEERMLKLTAPEMRAVLSEQIVGLVREYPGQCLPVSQLMLAFQRQYGFPLCLVDYGVNSVIALLGKIKHCVSVEQSEGCDCVVLRHDREMPTLALRVLQLLMDQSGGCLPLVELCSRYKSTFSVELDVHKVQDELSEYVQVSTESDDGSALIRLSALQTFGRDIRAMLRKTGSIPLSSIAQTYVDHFYVELKPALYGYPDIHSLLRALPHIVSITGRAGRNFVGLSPVLASPVPCQEDEELMHLDLQVNSRPRFEDFLSAPVPSAVPSPELRPCPNLPDLMRFEQCDYGDKVWEMSEEERQGLRTPLCRTPTSDLLHLAASSLPPLPKPQPILSSFFPGNVPLTSIFSPPTAEASATQIPHTGGDAAQSVLSPSLGPSSEAVGSTLDEPKEMNISGSAAPTNAQLVQGSRWWQPNEKPDAGHSQGHSTSTSSSSITVGTNFLSVENSVWKPLSEDHVGKPDIEADAAVDTSTTVSAASQLTSPNQQSTALGSDTWGCSGAAPLTQPSPSDMSQNMDTKTHSLPASSSHTPTELVSAGNDVAQPFSQLHLSEERTTDSEASEMAVADAGGQVLAASEDASLSGSQADQSPNAAEVPKFSAEDVGAAGDASAVVKDADTHTPQCNAVKQGQQQVTMNAAGDASSVTIKLDNADNDDEGSSSAEAVRESSQIPKDNDDAAAQIQTTSVDDSFSFGQPLDTSSTRSGENSDPVSPHVSPRKTPRRSRLAAKFLNPIASEPVRIQSLVQTGWHLHVDHACLCEEESGRGRTRRHDKGLPNSWLTAPDSKAKQQGLDWFTHCVFRSTQGYTEMCTLWVDCHFYFVRGCVLLSYGQSCLLLFQNLLNCCWADSSTGLRLR</sequence>
<feature type="compositionally biased region" description="Low complexity" evidence="3">
    <location>
        <begin position="1473"/>
        <end position="1486"/>
    </location>
</feature>
<dbReference type="SUPFAM" id="SSF54928">
    <property type="entry name" value="RNA-binding domain, RBD"/>
    <property type="match status" value="1"/>
</dbReference>
<feature type="region of interest" description="Disordered" evidence="3">
    <location>
        <begin position="1404"/>
        <end position="1437"/>
    </location>
</feature>
<feature type="domain" description="HTH OST-type" evidence="4">
    <location>
        <begin position="1205"/>
        <end position="1280"/>
    </location>
</feature>
<feature type="domain" description="HTH OST-type" evidence="4">
    <location>
        <begin position="1065"/>
        <end position="1139"/>
    </location>
</feature>
<dbReference type="Gene3D" id="3.30.70.330">
    <property type="match status" value="2"/>
</dbReference>
<keyword evidence="1" id="KW-0677">Repeat</keyword>
<dbReference type="InterPro" id="IPR012677">
    <property type="entry name" value="Nucleotide-bd_a/b_plait_sf"/>
</dbReference>
<dbReference type="Pfam" id="PF12872">
    <property type="entry name" value="OST-HTH"/>
    <property type="match status" value="4"/>
</dbReference>
<dbReference type="CDD" id="cd08824">
    <property type="entry name" value="LOTUS"/>
    <property type="match status" value="1"/>
</dbReference>
<comment type="caution">
    <text evidence="5">The sequence shown here is derived from an EMBL/GenBank/DDBJ whole genome shotgun (WGS) entry which is preliminary data.</text>
</comment>
<dbReference type="Pfam" id="PF11608">
    <property type="entry name" value="RRM_MARF1"/>
    <property type="match status" value="1"/>
</dbReference>
<dbReference type="InterPro" id="IPR045602">
    <property type="entry name" value="MARF1_LOTUS"/>
</dbReference>
<feature type="domain" description="HTH OST-type" evidence="4">
    <location>
        <begin position="989"/>
        <end position="1064"/>
    </location>
</feature>
<dbReference type="PANTHER" id="PTHR14379">
    <property type="entry name" value="LIMKAIN B LKAP"/>
    <property type="match status" value="1"/>
</dbReference>
<feature type="region of interest" description="Disordered" evidence="3">
    <location>
        <begin position="371"/>
        <end position="397"/>
    </location>
</feature>
<dbReference type="GO" id="GO:0003723">
    <property type="term" value="F:RNA binding"/>
    <property type="evidence" value="ECO:0007669"/>
    <property type="project" value="UniProtKB-KW"/>
</dbReference>
<feature type="compositionally biased region" description="Polar residues" evidence="3">
    <location>
        <begin position="380"/>
        <end position="397"/>
    </location>
</feature>
<accession>A0ABD0LPQ2</accession>
<name>A0ABD0LPQ2_9CAEN</name>
<feature type="region of interest" description="Disordered" evidence="3">
    <location>
        <begin position="247"/>
        <end position="302"/>
    </location>
</feature>
<keyword evidence="2" id="KW-0694">RNA-binding</keyword>
<feature type="compositionally biased region" description="Polar residues" evidence="3">
    <location>
        <begin position="1630"/>
        <end position="1642"/>
    </location>
</feature>
<protein>
    <recommendedName>
        <fullName evidence="4">HTH OST-type domain-containing protein</fullName>
    </recommendedName>
</protein>
<organism evidence="5 6">
    <name type="scientific">Batillaria attramentaria</name>
    <dbReference type="NCBI Taxonomy" id="370345"/>
    <lineage>
        <taxon>Eukaryota</taxon>
        <taxon>Metazoa</taxon>
        <taxon>Spiralia</taxon>
        <taxon>Lophotrochozoa</taxon>
        <taxon>Mollusca</taxon>
        <taxon>Gastropoda</taxon>
        <taxon>Caenogastropoda</taxon>
        <taxon>Sorbeoconcha</taxon>
        <taxon>Cerithioidea</taxon>
        <taxon>Batillariidae</taxon>
        <taxon>Batillaria</taxon>
    </lineage>
</organism>
<feature type="compositionally biased region" description="Low complexity" evidence="3">
    <location>
        <begin position="1520"/>
        <end position="1530"/>
    </location>
</feature>
<feature type="region of interest" description="Disordered" evidence="3">
    <location>
        <begin position="1626"/>
        <end position="1648"/>
    </location>
</feature>
<feature type="domain" description="HTH OST-type" evidence="4">
    <location>
        <begin position="905"/>
        <end position="980"/>
    </location>
</feature>
<feature type="domain" description="HTH OST-type" evidence="4">
    <location>
        <begin position="829"/>
        <end position="904"/>
    </location>
</feature>
<proteinExistence type="predicted"/>
<keyword evidence="6" id="KW-1185">Reference proteome</keyword>
<feature type="region of interest" description="Disordered" evidence="3">
    <location>
        <begin position="334"/>
        <end position="358"/>
    </location>
</feature>
<dbReference type="Proteomes" id="UP001519460">
    <property type="component" value="Unassembled WGS sequence"/>
</dbReference>